<evidence type="ECO:0008006" key="2">
    <source>
        <dbReference type="Google" id="ProtNLM"/>
    </source>
</evidence>
<protein>
    <recommendedName>
        <fullName evidence="2">Plasmid maintenance toxin (PemK-like)</fullName>
    </recommendedName>
</protein>
<organism evidence="1">
    <name type="scientific">Brucella pinnipedialis M292/94/1</name>
    <dbReference type="NCBI Taxonomy" id="520462"/>
    <lineage>
        <taxon>Bacteria</taxon>
        <taxon>Pseudomonadati</taxon>
        <taxon>Pseudomonadota</taxon>
        <taxon>Alphaproteobacteria</taxon>
        <taxon>Hyphomicrobiales</taxon>
        <taxon>Brucellaceae</taxon>
        <taxon>Brucella/Ochrobactrum group</taxon>
        <taxon>Brucella</taxon>
    </lineage>
</organism>
<accession>A0A0E1WYG3</accession>
<dbReference type="HOGENOM" id="CLU_126566_0_0_5"/>
<gene>
    <name evidence="1" type="ORF">BALG_02392</name>
</gene>
<evidence type="ECO:0000313" key="1">
    <source>
        <dbReference type="EMBL" id="EEZ29039.1"/>
    </source>
</evidence>
<dbReference type="EMBL" id="EQ999534">
    <property type="protein sequence ID" value="EEZ29039.1"/>
    <property type="molecule type" value="Genomic_DNA"/>
</dbReference>
<proteinExistence type="predicted"/>
<name>A0A0E1WYG3_9HYPH</name>
<dbReference type="Proteomes" id="UP000004659">
    <property type="component" value="Unassembled WGS sequence"/>
</dbReference>
<dbReference type="GeneID" id="45125887"/>
<reference evidence="1" key="1">
    <citation type="submission" date="2009-01" db="EMBL/GenBank/DDBJ databases">
        <title>The Genome Sequence of Brucella pinnipedialis M292/94/1.</title>
        <authorList>
            <consortium name="The Broad Institute Genome Sequencing Platform"/>
            <person name="Ward D."/>
            <person name="Young S.K."/>
            <person name="Kodira C.D."/>
            <person name="Zeng Q."/>
            <person name="Koehrsen M."/>
            <person name="Alvarado L."/>
            <person name="Berlin A."/>
            <person name="Borenstein D."/>
            <person name="Chen Z."/>
            <person name="Engels R."/>
            <person name="Freedman E."/>
            <person name="Gellesch M."/>
            <person name="Goldberg J."/>
            <person name="Griggs A."/>
            <person name="Gujja S."/>
            <person name="Heiman D."/>
            <person name="Hepburn T."/>
            <person name="Howarth C."/>
            <person name="Jen D."/>
            <person name="Larson L."/>
            <person name="Lewis B."/>
            <person name="Mehta T."/>
            <person name="Park D."/>
            <person name="Pearson M."/>
            <person name="Roberts A."/>
            <person name="Saif S."/>
            <person name="Shea T."/>
            <person name="Shenoy N."/>
            <person name="Sisk P."/>
            <person name="Stolte C."/>
            <person name="Sykes S."/>
            <person name="Walk T."/>
            <person name="White J."/>
            <person name="Yandava C."/>
            <person name="Whatmore A.M."/>
            <person name="Perrett L.L."/>
            <person name="O'Callaghan D."/>
            <person name="Nusbaum C."/>
            <person name="Galagan J."/>
            <person name="Birren B."/>
        </authorList>
    </citation>
    <scope>NUCLEOTIDE SEQUENCE [LARGE SCALE GENOMIC DNA]</scope>
    <source>
        <strain evidence="1">M292/94/1</strain>
    </source>
</reference>
<dbReference type="AlphaFoldDB" id="A0A0E1WYG3"/>
<sequence>MIPSEPKVGWIFRYSYLWHWQFEQGREEGDKDRPVLVLAITTTLEDGSPVVRVLPVTHTPPQRDDEAIEIPAATKRRLGLDDARSWIVLSESNRFVWPGPDLRPVDDDSGYYGPLPPALFAEIRTRFVMLARNARHRQTHRSE</sequence>
<dbReference type="RefSeq" id="WP_006015924.1">
    <property type="nucleotide sequence ID" value="NZ_EQ999534.1"/>
</dbReference>